<keyword evidence="2" id="KW-0677">Repeat</keyword>
<dbReference type="InterPro" id="IPR036372">
    <property type="entry name" value="BEACH_dom_sf"/>
</dbReference>
<evidence type="ECO:0000259" key="5">
    <source>
        <dbReference type="PROSITE" id="PS50197"/>
    </source>
</evidence>
<dbReference type="SUPFAM" id="SSF50729">
    <property type="entry name" value="PH domain-like"/>
    <property type="match status" value="1"/>
</dbReference>
<accession>A0A7S2SMS3</accession>
<dbReference type="CDD" id="cd06071">
    <property type="entry name" value="Beach"/>
    <property type="match status" value="1"/>
</dbReference>
<dbReference type="PANTHER" id="PTHR13743:SF112">
    <property type="entry name" value="BEACH DOMAIN-CONTAINING PROTEIN"/>
    <property type="match status" value="1"/>
</dbReference>
<feature type="domain" description="BEACH" evidence="5">
    <location>
        <begin position="1856"/>
        <end position="2148"/>
    </location>
</feature>
<dbReference type="Gene3D" id="2.130.10.10">
    <property type="entry name" value="YVTN repeat-like/Quinoprotein amine dehydrogenase"/>
    <property type="match status" value="1"/>
</dbReference>
<dbReference type="FunFam" id="1.10.1540.10:FF:000001">
    <property type="entry name" value="neurobeachin isoform X1"/>
    <property type="match status" value="1"/>
</dbReference>
<dbReference type="InterPro" id="IPR036322">
    <property type="entry name" value="WD40_repeat_dom_sf"/>
</dbReference>
<dbReference type="InterPro" id="IPR050865">
    <property type="entry name" value="BEACH_Domain"/>
</dbReference>
<evidence type="ECO:0000256" key="1">
    <source>
        <dbReference type="ARBA" id="ARBA00022574"/>
    </source>
</evidence>
<reference evidence="7" key="1">
    <citation type="submission" date="2021-01" db="EMBL/GenBank/DDBJ databases">
        <authorList>
            <person name="Corre E."/>
            <person name="Pelletier E."/>
            <person name="Niang G."/>
            <person name="Scheremetjew M."/>
            <person name="Finn R."/>
            <person name="Kale V."/>
            <person name="Holt S."/>
            <person name="Cochrane G."/>
            <person name="Meng A."/>
            <person name="Brown T."/>
            <person name="Cohen L."/>
        </authorList>
    </citation>
    <scope>NUCLEOTIDE SEQUENCE</scope>
    <source>
        <strain evidence="7">NY070348D</strain>
    </source>
</reference>
<dbReference type="SUPFAM" id="SSF81837">
    <property type="entry name" value="BEACH domain"/>
    <property type="match status" value="1"/>
</dbReference>
<dbReference type="PROSITE" id="PS51783">
    <property type="entry name" value="PH_BEACH"/>
    <property type="match status" value="1"/>
</dbReference>
<dbReference type="InterPro" id="IPR000409">
    <property type="entry name" value="BEACH_dom"/>
</dbReference>
<dbReference type="InterPro" id="IPR031570">
    <property type="entry name" value="NBEA/BDCP_DUF4704"/>
</dbReference>
<dbReference type="SUPFAM" id="SSF50978">
    <property type="entry name" value="WD40 repeat-like"/>
    <property type="match status" value="1"/>
</dbReference>
<dbReference type="Pfam" id="PF14844">
    <property type="entry name" value="PH_BEACH"/>
    <property type="match status" value="1"/>
</dbReference>
<dbReference type="Gene3D" id="1.10.1540.10">
    <property type="entry name" value="BEACH domain"/>
    <property type="match status" value="1"/>
</dbReference>
<organism evidence="7">
    <name type="scientific">Mucochytrium quahogii</name>
    <dbReference type="NCBI Taxonomy" id="96639"/>
    <lineage>
        <taxon>Eukaryota</taxon>
        <taxon>Sar</taxon>
        <taxon>Stramenopiles</taxon>
        <taxon>Bigyra</taxon>
        <taxon>Labyrinthulomycetes</taxon>
        <taxon>Thraustochytrida</taxon>
        <taxon>Thraustochytriidae</taxon>
        <taxon>Mucochytrium</taxon>
    </lineage>
</organism>
<feature type="repeat" description="WD" evidence="3">
    <location>
        <begin position="2344"/>
        <end position="2375"/>
    </location>
</feature>
<dbReference type="InterPro" id="IPR023362">
    <property type="entry name" value="PH-BEACH_dom"/>
</dbReference>
<dbReference type="PROSITE" id="PS50082">
    <property type="entry name" value="WD_REPEATS_2"/>
    <property type="match status" value="1"/>
</dbReference>
<dbReference type="InterPro" id="IPR046851">
    <property type="entry name" value="NBCH_WD40"/>
</dbReference>
<feature type="region of interest" description="Disordered" evidence="4">
    <location>
        <begin position="1744"/>
        <end position="1781"/>
    </location>
</feature>
<feature type="domain" description="BEACH-type PH" evidence="6">
    <location>
        <begin position="1705"/>
        <end position="1841"/>
    </location>
</feature>
<evidence type="ECO:0008006" key="8">
    <source>
        <dbReference type="Google" id="ProtNLM"/>
    </source>
</evidence>
<dbReference type="Gene3D" id="2.30.29.30">
    <property type="entry name" value="Pleckstrin-homology domain (PH domain)/Phosphotyrosine-binding domain (PTB)"/>
    <property type="match status" value="1"/>
</dbReference>
<dbReference type="SMART" id="SM01026">
    <property type="entry name" value="Beach"/>
    <property type="match status" value="1"/>
</dbReference>
<name>A0A7S2SMS3_9STRA</name>
<evidence type="ECO:0000313" key="7">
    <source>
        <dbReference type="EMBL" id="CAD9704565.1"/>
    </source>
</evidence>
<evidence type="ECO:0000256" key="3">
    <source>
        <dbReference type="PROSITE-ProRule" id="PRU00221"/>
    </source>
</evidence>
<dbReference type="PANTHER" id="PTHR13743">
    <property type="entry name" value="BEIGE/BEACH-RELATED"/>
    <property type="match status" value="1"/>
</dbReference>
<keyword evidence="1 3" id="KW-0853">WD repeat</keyword>
<dbReference type="Pfam" id="PF20426">
    <property type="entry name" value="NBCH_WD40"/>
    <property type="match status" value="1"/>
</dbReference>
<dbReference type="InterPro" id="IPR001680">
    <property type="entry name" value="WD40_rpt"/>
</dbReference>
<dbReference type="GO" id="GO:0008104">
    <property type="term" value="P:intracellular protein localization"/>
    <property type="evidence" value="ECO:0007669"/>
    <property type="project" value="TreeGrafter"/>
</dbReference>
<dbReference type="EMBL" id="HBHK01025111">
    <property type="protein sequence ID" value="CAD9704565.1"/>
    <property type="molecule type" value="Transcribed_RNA"/>
</dbReference>
<dbReference type="CDD" id="cd01201">
    <property type="entry name" value="PH_BEACH"/>
    <property type="match status" value="1"/>
</dbReference>
<dbReference type="SMART" id="SM00320">
    <property type="entry name" value="WD40"/>
    <property type="match status" value="2"/>
</dbReference>
<proteinExistence type="predicted"/>
<dbReference type="Pfam" id="PF15787">
    <property type="entry name" value="DUF4704"/>
    <property type="match status" value="1"/>
</dbReference>
<dbReference type="GO" id="GO:0019901">
    <property type="term" value="F:protein kinase binding"/>
    <property type="evidence" value="ECO:0007669"/>
    <property type="project" value="TreeGrafter"/>
</dbReference>
<dbReference type="InterPro" id="IPR015943">
    <property type="entry name" value="WD40/YVTN_repeat-like_dom_sf"/>
</dbReference>
<evidence type="ECO:0000259" key="6">
    <source>
        <dbReference type="PROSITE" id="PS51783"/>
    </source>
</evidence>
<feature type="region of interest" description="Disordered" evidence="4">
    <location>
        <begin position="1643"/>
        <end position="1673"/>
    </location>
</feature>
<gene>
    <name evidence="7" type="ORF">QSP1433_LOCUS15818</name>
</gene>
<dbReference type="PROSITE" id="PS50197">
    <property type="entry name" value="BEACH"/>
    <property type="match status" value="1"/>
</dbReference>
<sequence>MKDDVEALFEILYASSHRKSGTIRHPGSIRLVLKDSGAFLGQSRDWQLRVLRNLADALRTPYDVGRFLCLEVGPVEGKLLCVASSEHDEMFQALLKLYDNCNDEGVMDAILLVLGSVISAGTTVKNLKHLFNRAAQGLISKDSKSQLRMLRTIDCGLQRSKNFNQDEWESDDGIAITVALAIDPTNREPYLPGTGDEERSKVREIETASPSPQHYFGFGGPAAGIDISGIEKWPFPREYCVWYWARLDEFCGRCSILKVQSEEGHGINISLVGDDVIGYSILIESRDDSKSGSVRVAIPPDRMSSRCWHQVTIYHYARMIGSSVVKVFVDGFEIKQANGYGFLVMYPTRMSQAMSKVRVFEDFDGQAGPIYLFSEGVTPAMSTALLCSHLSQEGDDHVAIPGVGLTASAVERGFESKVFLCYDPRVFIKDICIDLYGGRDGALSKTNSYIWGLESIKNTVFAIGGIPALLPFLWKKPGRAKGEVSDLFCEGACIIQILYLLARLQTHHLPNQRDFRKIGGPALVASALERIPVRVLTSAASKQLYIVYEEDSEDEGMPSMVDEKAPMPDAPLFTSLRNLFYAVDTWPETMAKAGEKPVAHITGAAGAGASMNVSALGTNVSNRRRRQRRCSNEELYNALESAIDCHLLFNIKLIARCTNEDGSPSWTQLQWFDHLHARVSTAPAFYRSFIGLEQWFDHLRLFYVKDVSENTAIDIHRREFLDFISFHTVRIAVAMLADEVSDDDLHVLLCCAVGAGHGTIPSSPLDNNSSSSPKNSPLGPLSFFSMRKKNEEILSPRRNADQKWSAVDIELCRDAIRVFIILLRMEYPPKGFFEKCAKLDSGNGLASLLSVNVLPLPQMGESVRALALRCINAYILRVDSQVSNFDSIAASSGASSASVRSATAMARMPKGVHAFADVGGFASILHELSRIAASTPPEQLDLNSTYTVLLEMMVSSPPTSYTRSGSLMRRRKSVASVGTAQSMGTATLTNCGTLAMTIATGDRPDEINVADVFAQDQSMFGPILDDTHHINNPHAVMVVLKLLPRMSLYLQQRVCQDLFLLLKFQARNRRAFAEIDGWESSLLQLLGSLSELGLQSSGSQVCFDMGIKLFVLVVQDIVCQSDDGWKELERVVSLRAITPGGDRIVRAVLVQLMPSILAFVKQEEFTFPTMWHNMQRLVLTVDMLIAVDPSNEDENTSIALHCVQIVDVLTSAPPEKLLQGDISPDEHGLIDMLRLFSWSIEPVKQDDLDKIRGPIAFGLVSLSLVALKHEETPRLVVAHAERLAKLVVYLRKMPRVRTPIRWSTQDGKKVKGEKSALAASTFVAAFDTVGRIRGLDDDGNMSAYSEALGSLLSLLKVICTHHEDLLLDLFDDTERIKKVVELQHDKEASWAFDPCLILPLFPESSEGETGFHFVGFVGAIQALTESRTGLKAFMESRLKQGWETYCAQEKNSPVAKLRGKRETMAIAYQQRLAYAELNRLSAFNTAIHERDYALVLCWRQLTVENAHDSSIWYVGRFEGKEEEFWMASGREDSMRRRILMCRNYHYDNHHSAAFHHKSEEIGDKVDQLNVSPAKPKNRRGTHRRNRTVAVGLAEVEELSHQLRKNEEDDMLRWWKWQGGRLKNDPDLTWYIWLGGKISTRRKKKPNLAVSTASPKHHHRQNTRSSDFGSPAKAAVESTDSLLNEVHDWAVSGWESTRHEQFVMQEGESIVRVFSNSQWISPLEVTRGRVEVSTSHLFFYATSTESTSGVPGLNDDEWENMSYGNDNNSPGGDGKNDTKNESPWKQLDKEMRRWKLADLTEIHGRRYLLRSTALELFFKDKTTIFLCFPTAKARSDCFNSILKQQTPNLSKTFKVSLKPQVVFEQSQLMEKWQNREISNFEYLMKLNTIAGRSYNDITQYPIFPWVLCDYTSETIDLDNPLVYRDLSKPIGALNEDRLNDFLERYETFNDSPMDIPPFHYGSHYSNAGIVLHYLLRQEPFTTLGIDLQGGRFDCPDRLFSSVLDCWLGSMESMSDVKELIPEFYYWPEMFLNSNKLKLGFQDNNTRIDDVVLPKWANGSVHEFIRIHREALESEYVSANLHNWIDLIFGYKQVGVEAEKAHNVFYYLTYEGAVDLDAIVDPVQRHSIETQIAHFGQTPSQLLDKPHPKREPLKNLKPFNVLNCTVSDRLAEVDGVRAFVPATSLLDIHPDAPSSSTGTETSRSSWGSLLKVKLPSMAPKALSSRNLNAAEIGSPLIYLKALGDRVICMHESLSVACHRFPVNGNISADTFKPGSYRVLNGFPVSVSPIARNSKDTLEAKSGSSLASIHSGCVASAKQGKLLLSGLYFDGSLRAQTIDSGWDDGAVVAHRGPILCVTICEKEEIVATGSEDCAVVVWYLGGAHDIREEMMDLLGAASGGDGNANMQVLNVKLKLTDHESPVTAVAVSSSLGVVVSGSSTGRVLVHSVHDGSFIRSISPRLKSGISNVEIGHVTGNILVYSKESRHMRIWTINGSLVAETETTYQAGAMCFSYVNDGREIVLTGEDNGVLHFRNSSNLESLTSLSLSSEEWDSVRSLAQTPGGGAIFAGTESGKLVVLQAVEL</sequence>
<protein>
    <recommendedName>
        <fullName evidence="8">BEACH domain-containing protein</fullName>
    </recommendedName>
</protein>
<evidence type="ECO:0000256" key="2">
    <source>
        <dbReference type="ARBA" id="ARBA00022737"/>
    </source>
</evidence>
<dbReference type="Pfam" id="PF02138">
    <property type="entry name" value="Beach"/>
    <property type="match status" value="1"/>
</dbReference>
<dbReference type="GO" id="GO:0016020">
    <property type="term" value="C:membrane"/>
    <property type="evidence" value="ECO:0007669"/>
    <property type="project" value="TreeGrafter"/>
</dbReference>
<evidence type="ECO:0000256" key="4">
    <source>
        <dbReference type="SAM" id="MobiDB-lite"/>
    </source>
</evidence>
<dbReference type="InterPro" id="IPR011993">
    <property type="entry name" value="PH-like_dom_sf"/>
</dbReference>
<dbReference type="GO" id="GO:0005829">
    <property type="term" value="C:cytosol"/>
    <property type="evidence" value="ECO:0007669"/>
    <property type="project" value="TreeGrafter"/>
</dbReference>